<dbReference type="AlphaFoldDB" id="A0A1G6IF60"/>
<evidence type="ECO:0000313" key="1">
    <source>
        <dbReference type="EMBL" id="SDC05111.1"/>
    </source>
</evidence>
<gene>
    <name evidence="1" type="ORF">SAMN05421733_10898</name>
</gene>
<reference evidence="2" key="1">
    <citation type="submission" date="2016-09" db="EMBL/GenBank/DDBJ databases">
        <authorList>
            <person name="Varghese N."/>
            <person name="Submissions S."/>
        </authorList>
    </citation>
    <scope>NUCLEOTIDE SEQUENCE [LARGE SCALE GENOMIC DNA]</scope>
    <source>
        <strain evidence="2">ANC 4422</strain>
    </source>
</reference>
<protein>
    <submittedName>
        <fullName evidence="1">Uncharacterized protein</fullName>
    </submittedName>
</protein>
<name>A0A1G6IF60_9GAMM</name>
<dbReference type="Proteomes" id="UP000242501">
    <property type="component" value="Unassembled WGS sequence"/>
</dbReference>
<dbReference type="EMBL" id="FMYL01000008">
    <property type="protein sequence ID" value="SDC05111.1"/>
    <property type="molecule type" value="Genomic_DNA"/>
</dbReference>
<accession>A0A1G6IF60</accession>
<evidence type="ECO:0000313" key="2">
    <source>
        <dbReference type="Proteomes" id="UP000242501"/>
    </source>
</evidence>
<proteinExistence type="predicted"/>
<dbReference type="STRING" id="1219383.SAMN05421733_10898"/>
<sequence>MVTAHMSIWQKLFLPKNIFNSGKNNIACIENDSACKSNEQLLHALQTTDDDCIATGIKRVLMSRGFSKSELNTLQHSIH</sequence>
<organism evidence="1 2">
    <name type="scientific">Acinetobacter boissieri</name>
    <dbReference type="NCBI Taxonomy" id="1219383"/>
    <lineage>
        <taxon>Bacteria</taxon>
        <taxon>Pseudomonadati</taxon>
        <taxon>Pseudomonadota</taxon>
        <taxon>Gammaproteobacteria</taxon>
        <taxon>Moraxellales</taxon>
        <taxon>Moraxellaceae</taxon>
        <taxon>Acinetobacter</taxon>
    </lineage>
</organism>
<keyword evidence="2" id="KW-1185">Reference proteome</keyword>